<keyword evidence="1" id="KW-1133">Transmembrane helix</keyword>
<sequence length="126" mass="14154">MDLDELFGYLISVSDHARAQGYDHVVVIDRVAQIINTGNAADNNNVPAFKKGCGSRMAELVYFIVDRGIFFYIGISMRNVGLGLIIIIVGNEILHRVFGKKLLEFAAKLRRQCFVVCQNKGWLLHI</sequence>
<organism evidence="2">
    <name type="scientific">bioreactor metagenome</name>
    <dbReference type="NCBI Taxonomy" id="1076179"/>
    <lineage>
        <taxon>unclassified sequences</taxon>
        <taxon>metagenomes</taxon>
        <taxon>ecological metagenomes</taxon>
    </lineage>
</organism>
<dbReference type="AntiFam" id="ANF00217">
    <property type="entry name" value="Shadow ORF (opposite uvrB)"/>
</dbReference>
<keyword evidence="1" id="KW-0472">Membrane</keyword>
<dbReference type="AlphaFoldDB" id="A0A645BLR2"/>
<evidence type="ECO:0000256" key="1">
    <source>
        <dbReference type="SAM" id="Phobius"/>
    </source>
</evidence>
<accession>A0A645BLR2</accession>
<evidence type="ECO:0000313" key="2">
    <source>
        <dbReference type="EMBL" id="MPM64203.1"/>
    </source>
</evidence>
<comment type="caution">
    <text evidence="2">The sequence shown here is derived from an EMBL/GenBank/DDBJ whole genome shotgun (WGS) entry which is preliminary data.</text>
</comment>
<gene>
    <name evidence="2" type="ORF">SDC9_111089</name>
</gene>
<name>A0A645BLR2_9ZZZZ</name>
<keyword evidence="1" id="KW-0812">Transmembrane</keyword>
<proteinExistence type="predicted"/>
<dbReference type="EMBL" id="VSSQ01019823">
    <property type="protein sequence ID" value="MPM64203.1"/>
    <property type="molecule type" value="Genomic_DNA"/>
</dbReference>
<protein>
    <submittedName>
        <fullName evidence="2">Uncharacterized protein</fullName>
    </submittedName>
</protein>
<reference evidence="2" key="1">
    <citation type="submission" date="2019-08" db="EMBL/GenBank/DDBJ databases">
        <authorList>
            <person name="Kucharzyk K."/>
            <person name="Murdoch R.W."/>
            <person name="Higgins S."/>
            <person name="Loffler F."/>
        </authorList>
    </citation>
    <scope>NUCLEOTIDE SEQUENCE</scope>
</reference>
<feature type="transmembrane region" description="Helical" evidence="1">
    <location>
        <begin position="69"/>
        <end position="90"/>
    </location>
</feature>